<name>A5HI45_PETMA</name>
<reference evidence="1" key="3">
    <citation type="submission" date="2007-03" db="EMBL/GenBank/DDBJ databases">
        <authorList>
            <person name="Rogozin I.B."/>
            <person name="Iyer L.M."/>
            <person name="Liang L."/>
            <person name="Glazko G.V."/>
            <person name="Liston V.G."/>
            <person name="Pavlov Y.I."/>
            <person name="Pancer Z."/>
        </authorList>
    </citation>
    <scope>NUCLEOTIDE SEQUENCE</scope>
</reference>
<feature type="non-terminal residue" evidence="1">
    <location>
        <position position="30"/>
    </location>
</feature>
<reference evidence="1" key="1">
    <citation type="journal article" date="2007" name="Nat. Immunol.">
        <title>Evolution and diversification of lamprey antigen receptors: evidence for involvement of an AID-APOBEC family cytosine deaminase.</title>
        <authorList>
            <person name="Rogozin I.B."/>
            <person name="Iyer L.M."/>
            <person name="Liang L."/>
            <person name="Glazko G.V."/>
            <person name="Liston V.G."/>
            <person name="Pavlov Y.I."/>
            <person name="Aravind L."/>
            <person name="Pancer Z."/>
        </authorList>
    </citation>
    <scope>NUCLEOTIDE SEQUENCE</scope>
</reference>
<dbReference type="AlphaFoldDB" id="A5HI45"/>
<feature type="non-terminal residue" evidence="1">
    <location>
        <position position="1"/>
    </location>
</feature>
<protein>
    <submittedName>
        <fullName evidence="1">Variable lymphocyte receptor B cassette</fullName>
    </submittedName>
</protein>
<dbReference type="EMBL" id="EF529325">
    <property type="protein sequence ID" value="ABO86000.1"/>
    <property type="molecule type" value="Genomic_DNA"/>
</dbReference>
<evidence type="ECO:0000313" key="1">
    <source>
        <dbReference type="EMBL" id="ABO86000.1"/>
    </source>
</evidence>
<reference evidence="1" key="2">
    <citation type="submission" date="2007-03" db="EMBL/GenBank/DDBJ databases">
        <authorList>
            <person name="Mardis E.R."/>
        </authorList>
    </citation>
    <scope>NUCLEOTIDE SEQUENCE</scope>
</reference>
<keyword evidence="1" id="KW-0675">Receptor</keyword>
<proteinExistence type="predicted"/>
<accession>A5HI45</accession>
<sequence>TDLRAEKLPTLTYFGLDLNQLKSIAGRLVR</sequence>
<organism evidence="1">
    <name type="scientific">Petromyzon marinus</name>
    <name type="common">Sea lamprey</name>
    <dbReference type="NCBI Taxonomy" id="7757"/>
    <lineage>
        <taxon>Eukaryota</taxon>
        <taxon>Metazoa</taxon>
        <taxon>Chordata</taxon>
        <taxon>Craniata</taxon>
        <taxon>Vertebrata</taxon>
        <taxon>Cyclostomata</taxon>
        <taxon>Hyperoartia</taxon>
        <taxon>Petromyzontiformes</taxon>
        <taxon>Petromyzontidae</taxon>
        <taxon>Petromyzon</taxon>
    </lineage>
</organism>